<dbReference type="PROSITE" id="PS50879">
    <property type="entry name" value="RNASE_H_1"/>
    <property type="match status" value="1"/>
</dbReference>
<keyword evidence="3" id="KW-1185">Reference proteome</keyword>
<evidence type="ECO:0000313" key="3">
    <source>
        <dbReference type="Proteomes" id="UP000604730"/>
    </source>
</evidence>
<dbReference type="Gene3D" id="3.30.420.10">
    <property type="entry name" value="Ribonuclease H-like superfamily/Ribonuclease H"/>
    <property type="match status" value="1"/>
</dbReference>
<dbReference type="Pfam" id="PF00075">
    <property type="entry name" value="RNase_H"/>
    <property type="match status" value="1"/>
</dbReference>
<proteinExistence type="predicted"/>
<organism evidence="2 3">
    <name type="scientific">Catonella massiliensis</name>
    <dbReference type="NCBI Taxonomy" id="2799636"/>
    <lineage>
        <taxon>Bacteria</taxon>
        <taxon>Bacillati</taxon>
        <taxon>Bacillota</taxon>
        <taxon>Clostridia</taxon>
        <taxon>Lachnospirales</taxon>
        <taxon>Lachnospiraceae</taxon>
        <taxon>Catonella</taxon>
    </lineage>
</organism>
<sequence>MKIKVITSLDHKGNPKGSGTAKALIIYVDEQGERHEKEIKTDIDNDTRNALALKLSVEVLKALIKPCEVELSLNCKYIKNCINNGWLTSWQQSGWKKSDGKPPANVELWKLLDMSLKLHNVKFIGGSDGNL</sequence>
<feature type="domain" description="RNase H type-1" evidence="1">
    <location>
        <begin position="1"/>
        <end position="131"/>
    </location>
</feature>
<dbReference type="SUPFAM" id="SSF53098">
    <property type="entry name" value="Ribonuclease H-like"/>
    <property type="match status" value="1"/>
</dbReference>
<reference evidence="2 3" key="1">
    <citation type="submission" date="2021-01" db="EMBL/GenBank/DDBJ databases">
        <title>Isolation and description of Catonella massiliensis sp. nov., a novel Catonella species, isolated from a stable periodontitis subject.</title>
        <authorList>
            <person name="Antezack A."/>
            <person name="Boxberger M."/>
            <person name="La Scola B."/>
            <person name="Monnet-Corti V."/>
        </authorList>
    </citation>
    <scope>NUCLEOTIDE SEQUENCE [LARGE SCALE GENOMIC DNA]</scope>
    <source>
        <strain evidence="2 3">Marseille-Q4567</strain>
    </source>
</reference>
<dbReference type="InterPro" id="IPR036397">
    <property type="entry name" value="RNaseH_sf"/>
</dbReference>
<dbReference type="RefSeq" id="WP_208430041.1">
    <property type="nucleotide sequence ID" value="NZ_JAEPRJ010000001.1"/>
</dbReference>
<evidence type="ECO:0000259" key="1">
    <source>
        <dbReference type="PROSITE" id="PS50879"/>
    </source>
</evidence>
<dbReference type="InterPro" id="IPR012337">
    <property type="entry name" value="RNaseH-like_sf"/>
</dbReference>
<protein>
    <recommendedName>
        <fullName evidence="1">RNase H type-1 domain-containing protein</fullName>
    </recommendedName>
</protein>
<gene>
    <name evidence="2" type="ORF">JJN12_12790</name>
</gene>
<dbReference type="Proteomes" id="UP000604730">
    <property type="component" value="Unassembled WGS sequence"/>
</dbReference>
<accession>A0ABS1J3I4</accession>
<comment type="caution">
    <text evidence="2">The sequence shown here is derived from an EMBL/GenBank/DDBJ whole genome shotgun (WGS) entry which is preliminary data.</text>
</comment>
<dbReference type="InterPro" id="IPR002156">
    <property type="entry name" value="RNaseH_domain"/>
</dbReference>
<evidence type="ECO:0000313" key="2">
    <source>
        <dbReference type="EMBL" id="MBK5898637.1"/>
    </source>
</evidence>
<dbReference type="EMBL" id="JAEPRJ010000001">
    <property type="protein sequence ID" value="MBK5898637.1"/>
    <property type="molecule type" value="Genomic_DNA"/>
</dbReference>
<name>A0ABS1J3I4_9FIRM</name>